<dbReference type="OrthoDB" id="5244085at2"/>
<dbReference type="RefSeq" id="WP_145850913.1">
    <property type="nucleotide sequence ID" value="NZ_RPFW01000001.1"/>
</dbReference>
<keyword evidence="4 7" id="KW-0472">Membrane</keyword>
<evidence type="ECO:0000256" key="6">
    <source>
        <dbReference type="RuleBase" id="RU003376"/>
    </source>
</evidence>
<comment type="similarity">
    <text evidence="6">Belongs to the cytochrome c oxidase subunit 3 family.</text>
</comment>
<feature type="transmembrane region" description="Helical" evidence="7">
    <location>
        <begin position="107"/>
        <end position="127"/>
    </location>
</feature>
<gene>
    <name evidence="9" type="ORF">EAS64_01575</name>
</gene>
<keyword evidence="3 7" id="KW-1133">Transmembrane helix</keyword>
<feature type="transmembrane region" description="Helical" evidence="7">
    <location>
        <begin position="139"/>
        <end position="163"/>
    </location>
</feature>
<organism evidence="9 10">
    <name type="scientific">Trebonia kvetii</name>
    <dbReference type="NCBI Taxonomy" id="2480626"/>
    <lineage>
        <taxon>Bacteria</taxon>
        <taxon>Bacillati</taxon>
        <taxon>Actinomycetota</taxon>
        <taxon>Actinomycetes</taxon>
        <taxon>Streptosporangiales</taxon>
        <taxon>Treboniaceae</taxon>
        <taxon>Trebonia</taxon>
    </lineage>
</organism>
<name>A0A6P2C413_9ACTN</name>
<sequence length="222" mass="24206">MAEITAPGSGEAAVRATEENAYYHEAALNAAWTGSRLAIGALSFLFGAFAFAYFYLFSSNGHGMWLPSSTRIPSNHYGEAITGLIVVSAVIQTVGLQRIKGGKKGDWFVTAAVALVFGLAAVALQLVELLNLPFQPGQSGFASVFVGFYPVALVTWLGAMIWLEILVARSRNIPAISFVEQPPTYAQAYEVQRFQSGLSAFTVVWNYLAIVTFIFWLLFYVR</sequence>
<dbReference type="EMBL" id="RPFW01000001">
    <property type="protein sequence ID" value="TVZ06159.1"/>
    <property type="molecule type" value="Genomic_DNA"/>
</dbReference>
<evidence type="ECO:0000256" key="2">
    <source>
        <dbReference type="ARBA" id="ARBA00022692"/>
    </source>
</evidence>
<evidence type="ECO:0000256" key="1">
    <source>
        <dbReference type="ARBA" id="ARBA00004141"/>
    </source>
</evidence>
<protein>
    <recommendedName>
        <fullName evidence="5">Cytochrome aa3 subunit 3</fullName>
    </recommendedName>
</protein>
<feature type="domain" description="Heme-copper oxidase subunit III family profile" evidence="8">
    <location>
        <begin position="1"/>
        <end position="222"/>
    </location>
</feature>
<evidence type="ECO:0000256" key="7">
    <source>
        <dbReference type="SAM" id="Phobius"/>
    </source>
</evidence>
<dbReference type="PROSITE" id="PS50253">
    <property type="entry name" value="COX3"/>
    <property type="match status" value="1"/>
</dbReference>
<evidence type="ECO:0000313" key="10">
    <source>
        <dbReference type="Proteomes" id="UP000460272"/>
    </source>
</evidence>
<dbReference type="Gene3D" id="1.20.120.80">
    <property type="entry name" value="Cytochrome c oxidase, subunit III, four-helix bundle"/>
    <property type="match status" value="1"/>
</dbReference>
<keyword evidence="2 6" id="KW-0812">Transmembrane</keyword>
<accession>A0A6P2C413</accession>
<dbReference type="GO" id="GO:0022904">
    <property type="term" value="P:respiratory electron transport chain"/>
    <property type="evidence" value="ECO:0007669"/>
    <property type="project" value="InterPro"/>
</dbReference>
<dbReference type="AlphaFoldDB" id="A0A6P2C413"/>
<reference evidence="9 10" key="1">
    <citation type="submission" date="2018-11" db="EMBL/GenBank/DDBJ databases">
        <title>Trebonia kvetii gen.nov., sp.nov., a novel acidophilic actinobacterium, and proposal of the new actinobacterial family Treboniaceae fam. nov.</title>
        <authorList>
            <person name="Rapoport D."/>
            <person name="Sagova-Mareckova M."/>
            <person name="Sedlacek I."/>
            <person name="Provaznik J."/>
            <person name="Kralova S."/>
            <person name="Pavlinic D."/>
            <person name="Benes V."/>
            <person name="Kopecky J."/>
        </authorList>
    </citation>
    <scope>NUCLEOTIDE SEQUENCE [LARGE SCALE GENOMIC DNA]</scope>
    <source>
        <strain evidence="9 10">15Tr583</strain>
    </source>
</reference>
<evidence type="ECO:0000313" key="9">
    <source>
        <dbReference type="EMBL" id="TVZ06159.1"/>
    </source>
</evidence>
<evidence type="ECO:0000259" key="8">
    <source>
        <dbReference type="PROSITE" id="PS50253"/>
    </source>
</evidence>
<dbReference type="SUPFAM" id="SSF81452">
    <property type="entry name" value="Cytochrome c oxidase subunit III-like"/>
    <property type="match status" value="1"/>
</dbReference>
<dbReference type="Proteomes" id="UP000460272">
    <property type="component" value="Unassembled WGS sequence"/>
</dbReference>
<dbReference type="GO" id="GO:0004129">
    <property type="term" value="F:cytochrome-c oxidase activity"/>
    <property type="evidence" value="ECO:0007669"/>
    <property type="project" value="InterPro"/>
</dbReference>
<evidence type="ECO:0000256" key="4">
    <source>
        <dbReference type="ARBA" id="ARBA00023136"/>
    </source>
</evidence>
<evidence type="ECO:0000256" key="3">
    <source>
        <dbReference type="ARBA" id="ARBA00022989"/>
    </source>
</evidence>
<feature type="transmembrane region" description="Helical" evidence="7">
    <location>
        <begin position="76"/>
        <end position="95"/>
    </location>
</feature>
<dbReference type="InterPro" id="IPR000298">
    <property type="entry name" value="Cyt_c_oxidase-like_su3"/>
</dbReference>
<dbReference type="InterPro" id="IPR013833">
    <property type="entry name" value="Cyt_c_oxidase_su3_a-hlx"/>
</dbReference>
<keyword evidence="10" id="KW-1185">Reference proteome</keyword>
<comment type="subcellular location">
    <subcellularLocation>
        <location evidence="6">Cell membrane</location>
        <topology evidence="6">Multi-pass membrane protein</topology>
    </subcellularLocation>
    <subcellularLocation>
        <location evidence="1">Membrane</location>
        <topology evidence="1">Multi-pass membrane protein</topology>
    </subcellularLocation>
</comment>
<comment type="caution">
    <text evidence="9">The sequence shown here is derived from an EMBL/GenBank/DDBJ whole genome shotgun (WGS) entry which is preliminary data.</text>
</comment>
<proteinExistence type="inferred from homology"/>
<dbReference type="InterPro" id="IPR035973">
    <property type="entry name" value="Cyt_c_oxidase_su3-like_sf"/>
</dbReference>
<dbReference type="GO" id="GO:0005886">
    <property type="term" value="C:plasma membrane"/>
    <property type="evidence" value="ECO:0007669"/>
    <property type="project" value="UniProtKB-SubCell"/>
</dbReference>
<feature type="transmembrane region" description="Helical" evidence="7">
    <location>
        <begin position="198"/>
        <end position="221"/>
    </location>
</feature>
<evidence type="ECO:0000256" key="5">
    <source>
        <dbReference type="ARBA" id="ARBA00031400"/>
    </source>
</evidence>
<feature type="transmembrane region" description="Helical" evidence="7">
    <location>
        <begin position="37"/>
        <end position="56"/>
    </location>
</feature>